<keyword evidence="1 4" id="KW-0167">Capsid protein</keyword>
<sequence>MAAPQFHRPSTITADNVRALGMRGLVLATNNAQFIMDNSYPHPHGTQGAVREFLRGQAAALTDLGVTHANNTFAPQPMFAGDAAAEWLRPSFGLKRTYSPFVVRDPTTPSTP</sequence>
<evidence type="ECO:0000256" key="2">
    <source>
        <dbReference type="ARBA" id="ARBA00022562"/>
    </source>
</evidence>
<keyword evidence="3 4" id="KW-0946">Virion</keyword>
<reference evidence="11" key="5">
    <citation type="submission" date="2018-09" db="EMBL/GenBank/DDBJ databases">
        <title>HSV2 whole genome sequences from clinical isolates.</title>
        <authorList>
            <person name="Roychoudhury P."/>
            <person name="Greninger A.L."/>
            <person name="Jerome K.R."/>
            <person name="Johnston C."/>
            <person name="Wald A."/>
            <person name="Xie H."/>
        </authorList>
    </citation>
    <scope>NUCLEOTIDE SEQUENCE</scope>
    <source>
        <strain evidence="11">2006-15095</strain>
        <strain evidence="10">2006-16150CAM</strain>
        <strain evidence="9">2012-33841</strain>
    </source>
</reference>
<evidence type="ECO:0000313" key="9">
    <source>
        <dbReference type="EMBL" id="QBH83311.1"/>
    </source>
</evidence>
<comment type="function">
    <text evidence="4">Participates in the assembly of the infectious particles by decorating the outer surface of the capsid shell and thus forming a layer between the capsid and the tegument. Complexes composed of the major capsid protein and small capsomere-interacting protein/SCP assemble together in the host cytoplasm and are translocated to the nucleus, where they accumulate and participate in capsid assembly.</text>
</comment>
<evidence type="ECO:0000313" key="10">
    <source>
        <dbReference type="EMBL" id="QBH84965.1"/>
    </source>
</evidence>
<dbReference type="GO" id="GO:0019028">
    <property type="term" value="C:viral capsid"/>
    <property type="evidence" value="ECO:0007669"/>
    <property type="project" value="UniProtKB-UniRule"/>
</dbReference>
<comment type="subunit">
    <text evidence="4">Interacts with the major capsid protein/MCP.</text>
</comment>
<dbReference type="GO" id="GO:0016032">
    <property type="term" value="P:viral process"/>
    <property type="evidence" value="ECO:0007669"/>
    <property type="project" value="UniProtKB-UniRule"/>
</dbReference>
<dbReference type="GO" id="GO:0042025">
    <property type="term" value="C:host cell nucleus"/>
    <property type="evidence" value="ECO:0007669"/>
    <property type="project" value="UniProtKB-SubCell"/>
</dbReference>
<proteinExistence type="inferred from homology"/>
<evidence type="ECO:0000313" key="5">
    <source>
        <dbReference type="EMBL" id="AOV80805.1"/>
    </source>
</evidence>
<name>A0A1D8M9A9_HHV2</name>
<comment type="similarity">
    <text evidence="4">Belongs to the herpesviridae small capsomere-interacting protein family.</text>
</comment>
<evidence type="ECO:0000256" key="3">
    <source>
        <dbReference type="ARBA" id="ARBA00022844"/>
    </source>
</evidence>
<dbReference type="EMBL" id="KX574906">
    <property type="protein sequence ID" value="AQZ58992.1"/>
    <property type="molecule type" value="Genomic_DNA"/>
</dbReference>
<reference evidence="5" key="1">
    <citation type="submission" date="2016-03" db="EMBL/GenBank/DDBJ databases">
        <title>Worldwide circulation of HSV-2 x HSV-1 recombinant strains.</title>
        <authorList>
            <person name="Koelle D."/>
            <person name="Greninger A."/>
        </authorList>
    </citation>
    <scope>NUCLEOTIDE SEQUENCE</scope>
    <source>
        <strain evidence="5">2012-9333</strain>
    </source>
</reference>
<evidence type="ECO:0000256" key="1">
    <source>
        <dbReference type="ARBA" id="ARBA00022561"/>
    </source>
</evidence>
<reference evidence="6" key="3">
    <citation type="journal article" date="2017" name="Sci. Rep.">
        <title>Worldwide circulation of HSV-2???HSV-1 recombinant strains.</title>
        <authorList>
            <person name="Koelle D.M."/>
            <person name="Norberg P."/>
            <person name="Fitzgibbon M.P."/>
            <person name="Russell R.M."/>
            <person name="Greninger A.L."/>
            <person name="Huang M.L."/>
            <person name="Stensland L."/>
            <person name="Jing L."/>
            <person name="Magaret A.S."/>
            <person name="Diem K."/>
            <person name="Selke S."/>
            <person name="Xie H."/>
            <person name="Celum C."/>
            <person name="Lingappa J.R."/>
            <person name="Jerome K.R."/>
            <person name="Wald A."/>
            <person name="Johnston C."/>
        </authorList>
    </citation>
    <scope>NUCLEOTIDE SEQUENCE</scope>
    <source>
        <strain evidence="6">2009-4556</strain>
        <strain evidence="7">2012-9333</strain>
    </source>
</reference>
<dbReference type="EMBL" id="KX574894">
    <property type="protein sequence ID" value="AQZ58140.1"/>
    <property type="molecule type" value="Genomic_DNA"/>
</dbReference>
<comment type="subcellular location">
    <subcellularLocation>
        <location evidence="4">Virion</location>
    </subcellularLocation>
    <subcellularLocation>
        <location evidence="4">Host nucleus</location>
    </subcellularLocation>
</comment>
<accession>A0A1D8M9A9</accession>
<evidence type="ECO:0000313" key="11">
    <source>
        <dbReference type="EMBL" id="QBH87528.1"/>
    </source>
</evidence>
<dbReference type="EMBL" id="MH899846">
    <property type="protein sequence ID" value="QBH87528.1"/>
    <property type="molecule type" value="Genomic_DNA"/>
</dbReference>
<dbReference type="EMBL" id="MH790639">
    <property type="protein sequence ID" value="QBH83311.1"/>
    <property type="molecule type" value="Genomic_DNA"/>
</dbReference>
<keyword evidence="2 4" id="KW-1048">Host nucleus</keyword>
<organismHost>
    <name type="scientific">Homo sapiens</name>
    <name type="common">Human</name>
    <dbReference type="NCBI Taxonomy" id="9606"/>
</organismHost>
<evidence type="ECO:0000313" key="8">
    <source>
        <dbReference type="EMBL" id="AWP48621.1"/>
    </source>
</evidence>
<reference evidence="8" key="4">
    <citation type="submission" date="2017-08" db="EMBL/GenBank/DDBJ databases">
        <authorList>
            <person name="Roychoudhury P."/>
            <person name="Greninger A.L."/>
            <person name="Jerome K.R."/>
            <person name="Johnston C."/>
            <person name="Wald A."/>
            <person name="Xie H."/>
        </authorList>
    </citation>
    <scope>NUCLEOTIDE SEQUENCE</scope>
    <source>
        <strain evidence="8">2008-15116</strain>
    </source>
</reference>
<evidence type="ECO:0000313" key="6">
    <source>
        <dbReference type="EMBL" id="AQZ58140.1"/>
    </source>
</evidence>
<dbReference type="Pfam" id="PF04496">
    <property type="entry name" value="Herpes_UL35"/>
    <property type="match status" value="1"/>
</dbReference>
<reference evidence="8" key="2">
    <citation type="journal article" date="2017" name="PLoS Med.">
        <title>Dual-strain genital herpes simplex virus type 2 (HSV-2) infection in the US, Peru, and 8 countries in sub-Saharan Africa: A nested cross-sectional viral genotyping study.</title>
        <authorList>
            <person name="Johnston C."/>
            <person name="Magaret A."/>
            <person name="Roychoudhury P."/>
            <person name="Greninger A.L."/>
            <person name="Reeves D."/>
            <person name="Schiffer J."/>
            <person name="Jerome K.R."/>
            <person name="Sather C."/>
            <person name="Diem K."/>
            <person name="Lingappa J.R."/>
            <person name="Celum C."/>
            <person name="Koelle D.M."/>
            <person name="Wald A."/>
        </authorList>
    </citation>
    <scope>NUCLEOTIDE SEQUENCE</scope>
    <source>
        <strain evidence="8">2008-15116</strain>
    </source>
</reference>
<dbReference type="EMBL" id="MF621257">
    <property type="protein sequence ID" value="AWP48621.1"/>
    <property type="molecule type" value="Genomic_DNA"/>
</dbReference>
<dbReference type="EMBL" id="KU893109">
    <property type="protein sequence ID" value="AOV80805.1"/>
    <property type="molecule type" value="Genomic_DNA"/>
</dbReference>
<evidence type="ECO:0000256" key="4">
    <source>
        <dbReference type="HAMAP-Rule" id="MF_04020"/>
    </source>
</evidence>
<gene>
    <name evidence="6" type="primary">UL35</name>
    <name evidence="4" type="synonym">SCP</name>
</gene>
<dbReference type="InterPro" id="IPR007584">
    <property type="entry name" value="Herpes_UL35"/>
</dbReference>
<dbReference type="HAMAP" id="MF_04020">
    <property type="entry name" value="HSV_SCP_alphahv"/>
    <property type="match status" value="1"/>
</dbReference>
<evidence type="ECO:0000313" key="7">
    <source>
        <dbReference type="EMBL" id="AQZ58992.1"/>
    </source>
</evidence>
<protein>
    <recommendedName>
        <fullName evidence="4">Small capsomere-interacting protein</fullName>
    </recommendedName>
</protein>
<dbReference type="EMBL" id="MH790658">
    <property type="protein sequence ID" value="QBH84965.1"/>
    <property type="molecule type" value="Genomic_DNA"/>
</dbReference>
<organism evidence="5">
    <name type="scientific">Human herpesvirus 2</name>
    <name type="common">HHV-2</name>
    <name type="synonym">Human herpes simplex virus 2</name>
    <dbReference type="NCBI Taxonomy" id="10310"/>
    <lineage>
        <taxon>Viruses</taxon>
        <taxon>Duplodnaviria</taxon>
        <taxon>Heunggongvirae</taxon>
        <taxon>Peploviricota</taxon>
        <taxon>Herviviricetes</taxon>
        <taxon>Herpesvirales</taxon>
        <taxon>Orthoherpesviridae</taxon>
        <taxon>Alphaherpesvirinae</taxon>
        <taxon>Simplexvirus</taxon>
        <taxon>Simplexvirus humanalpha2</taxon>
    </lineage>
</organism>